<name>A0ABY7F8U1_MYAAR</name>
<feature type="non-terminal residue" evidence="1">
    <location>
        <position position="130"/>
    </location>
</feature>
<evidence type="ECO:0000313" key="2">
    <source>
        <dbReference type="Proteomes" id="UP001164746"/>
    </source>
</evidence>
<reference evidence="1" key="1">
    <citation type="submission" date="2022-11" db="EMBL/GenBank/DDBJ databases">
        <title>Centuries of genome instability and evolution in soft-shell clam transmissible cancer (bioRxiv).</title>
        <authorList>
            <person name="Hart S.F.M."/>
            <person name="Yonemitsu M.A."/>
            <person name="Giersch R.M."/>
            <person name="Beal B.F."/>
            <person name="Arriagada G."/>
            <person name="Davis B.W."/>
            <person name="Ostrander E.A."/>
            <person name="Goff S.P."/>
            <person name="Metzger M.J."/>
        </authorList>
    </citation>
    <scope>NUCLEOTIDE SEQUENCE</scope>
    <source>
        <strain evidence="1">MELC-2E11</strain>
        <tissue evidence="1">Siphon/mantle</tissue>
    </source>
</reference>
<proteinExistence type="predicted"/>
<dbReference type="Gene3D" id="1.10.10.60">
    <property type="entry name" value="Homeodomain-like"/>
    <property type="match status" value="1"/>
</dbReference>
<keyword evidence="2" id="KW-1185">Reference proteome</keyword>
<organism evidence="1 2">
    <name type="scientific">Mya arenaria</name>
    <name type="common">Soft-shell clam</name>
    <dbReference type="NCBI Taxonomy" id="6604"/>
    <lineage>
        <taxon>Eukaryota</taxon>
        <taxon>Metazoa</taxon>
        <taxon>Spiralia</taxon>
        <taxon>Lophotrochozoa</taxon>
        <taxon>Mollusca</taxon>
        <taxon>Bivalvia</taxon>
        <taxon>Autobranchia</taxon>
        <taxon>Heteroconchia</taxon>
        <taxon>Euheterodonta</taxon>
        <taxon>Imparidentia</taxon>
        <taxon>Neoheterodontei</taxon>
        <taxon>Myida</taxon>
        <taxon>Myoidea</taxon>
        <taxon>Myidae</taxon>
        <taxon>Mya</taxon>
    </lineage>
</organism>
<protein>
    <submittedName>
        <fullName evidence="1">TIGD6-like protein</fullName>
    </submittedName>
</protein>
<evidence type="ECO:0000313" key="1">
    <source>
        <dbReference type="EMBL" id="WAR17416.1"/>
    </source>
</evidence>
<sequence>MAVGSGRKTKRQIAEDFSIPQNTLSTWLKTKNQIKANSSPPERKLARTAKRPELEAALLKWFKGQRAKNSTIDGDTLKGMPCSLRQILAFLSLSLPAQPAGWVDLKPNMVLSQRRSAERPTLLTQQLMTI</sequence>
<gene>
    <name evidence="1" type="ORF">MAR_032010</name>
</gene>
<dbReference type="Proteomes" id="UP001164746">
    <property type="component" value="Chromosome 10"/>
</dbReference>
<dbReference type="EMBL" id="CP111021">
    <property type="protein sequence ID" value="WAR17416.1"/>
    <property type="molecule type" value="Genomic_DNA"/>
</dbReference>
<accession>A0ABY7F8U1</accession>